<sequence>MMQSEPHCHTVTHNTGVGITKNISIAADRRRHSLNQIGRLADGHDVTVSNTMIKVTYNKGLKDHSVTSLSGNEPEFKRHSIGYKPSLANQYNCKIPQNHRKSFDAILLIPKLVSVTKANGTDVKSKINSKPLKSVITNENKLYNTVIKNKDSVINSNFNIDKSKLNHLRFSLVKLNTMDSKSASLNHMIEDHENRKIILKHNGTQIVSEHKNVNFGSSKTIMKKENISDSSSNNVQKERLKLEKDKDENFKKKRLSTDEIVYQHKKFKSDPNASGKQVKEKLSPTNVKIKERKVSVGLTEKKTPNKSFDSPQDIGKGSGKRELLWEDPTLPPGWRRIIKGKVHGTEFKPVVCIASPEGRKFYFKARLKEFLEKTNSHLSIDDFHFGLYEKSKNGEPNKVNTQTKKIVSKKIKKRKLEEESSQERKKMKMSNSFTMKDKKLFTSALKLQEVSQVKKNKTKGENVGKRNLLLVDSDLPPGWVRKVRIKKDVEGPEKYQVYIINPAGRKFRGKHSLLQYLRKTQSPLHIDQFYFGLYPKGDGARVTTQTDEAKKIEGTSADGEQPMLEDPTLPAGWRRSLKVRSTGESAGKMEVIIVSPDGRKHRSKGKLANYIQQKGLDINADDFDFSVFGKNSKRYTSPPAPSQPRQRSEAQTTRKRDSLLLPSDTSIPNLNLNHPSLADTTRMTREALMINYVGGIMLNCGLRDLRSEKRLRIPREAQEKVLKKYLEDGGQNVNEENEISSSWIQKLIHCRSDFGALETDAAKTIATLTKEFLQTLSRNALEASKKETSLDYSDLAELIDKSECLSPLKTLIPKKITFREFIRLNRPTKFTSFI</sequence>
<dbReference type="EMBL" id="JARGDH010000001">
    <property type="protein sequence ID" value="KAL0278982.1"/>
    <property type="molecule type" value="Genomic_DNA"/>
</dbReference>
<dbReference type="SUPFAM" id="SSF54171">
    <property type="entry name" value="DNA-binding domain"/>
    <property type="match status" value="3"/>
</dbReference>
<keyword evidence="5" id="KW-0539">Nucleus</keyword>
<organism evidence="8">
    <name type="scientific">Menopon gallinae</name>
    <name type="common">poultry shaft louse</name>
    <dbReference type="NCBI Taxonomy" id="328185"/>
    <lineage>
        <taxon>Eukaryota</taxon>
        <taxon>Metazoa</taxon>
        <taxon>Ecdysozoa</taxon>
        <taxon>Arthropoda</taxon>
        <taxon>Hexapoda</taxon>
        <taxon>Insecta</taxon>
        <taxon>Pterygota</taxon>
        <taxon>Neoptera</taxon>
        <taxon>Paraneoptera</taxon>
        <taxon>Psocodea</taxon>
        <taxon>Troctomorpha</taxon>
        <taxon>Phthiraptera</taxon>
        <taxon>Amblycera</taxon>
        <taxon>Menoponidae</taxon>
        <taxon>Menopon</taxon>
    </lineage>
</organism>
<feature type="domain" description="MBD" evidence="7">
    <location>
        <begin position="320"/>
        <end position="390"/>
    </location>
</feature>
<dbReference type="PANTHER" id="PTHR12396">
    <property type="entry name" value="METHYL-CPG BINDING PROTEIN, MBD"/>
    <property type="match status" value="1"/>
</dbReference>
<evidence type="ECO:0000259" key="7">
    <source>
        <dbReference type="PROSITE" id="PS50982"/>
    </source>
</evidence>
<protein>
    <recommendedName>
        <fullName evidence="7">MBD domain-containing protein</fullName>
    </recommendedName>
</protein>
<feature type="region of interest" description="Disordered" evidence="6">
    <location>
        <begin position="301"/>
        <end position="322"/>
    </location>
</feature>
<dbReference type="GO" id="GO:0003677">
    <property type="term" value="F:DNA binding"/>
    <property type="evidence" value="ECO:0007669"/>
    <property type="project" value="UniProtKB-KW"/>
</dbReference>
<comment type="subcellular location">
    <subcellularLocation>
        <location evidence="1">Nucleus</location>
    </subcellularLocation>
</comment>
<gene>
    <name evidence="8" type="ORF">PYX00_000640</name>
</gene>
<keyword evidence="4" id="KW-0804">Transcription</keyword>
<dbReference type="Gene3D" id="3.30.890.10">
    <property type="entry name" value="Methyl-cpg-binding Protein 2, Chain A"/>
    <property type="match status" value="3"/>
</dbReference>
<comment type="caution">
    <text evidence="8">The sequence shown here is derived from an EMBL/GenBank/DDBJ whole genome shotgun (WGS) entry which is preliminary data.</text>
</comment>
<proteinExistence type="predicted"/>
<feature type="region of interest" description="Disordered" evidence="6">
    <location>
        <begin position="630"/>
        <end position="673"/>
    </location>
</feature>
<dbReference type="AlphaFoldDB" id="A0AAW2I9D5"/>
<evidence type="ECO:0000256" key="4">
    <source>
        <dbReference type="ARBA" id="ARBA00023163"/>
    </source>
</evidence>
<dbReference type="GO" id="GO:0005654">
    <property type="term" value="C:nucleoplasm"/>
    <property type="evidence" value="ECO:0007669"/>
    <property type="project" value="UniProtKB-ARBA"/>
</dbReference>
<feature type="compositionally biased region" description="Polar residues" evidence="6">
    <location>
        <begin position="663"/>
        <end position="673"/>
    </location>
</feature>
<dbReference type="CDD" id="cd01396">
    <property type="entry name" value="MeCP2_MBD"/>
    <property type="match status" value="1"/>
</dbReference>
<evidence type="ECO:0000256" key="3">
    <source>
        <dbReference type="ARBA" id="ARBA00023125"/>
    </source>
</evidence>
<name>A0AAW2I9D5_9NEOP</name>
<dbReference type="PROSITE" id="PS50982">
    <property type="entry name" value="MBD"/>
    <property type="match status" value="3"/>
</dbReference>
<keyword evidence="3" id="KW-0238">DNA-binding</keyword>
<evidence type="ECO:0000256" key="6">
    <source>
        <dbReference type="SAM" id="MobiDB-lite"/>
    </source>
</evidence>
<dbReference type="GO" id="GO:0046982">
    <property type="term" value="F:protein heterodimerization activity"/>
    <property type="evidence" value="ECO:0007669"/>
    <property type="project" value="InterPro"/>
</dbReference>
<dbReference type="EMBL" id="JARGDH010000001">
    <property type="protein sequence ID" value="KAL0278981.1"/>
    <property type="molecule type" value="Genomic_DNA"/>
</dbReference>
<feature type="compositionally biased region" description="Basic and acidic residues" evidence="6">
    <location>
        <begin position="646"/>
        <end position="658"/>
    </location>
</feature>
<dbReference type="Gene3D" id="1.10.20.10">
    <property type="entry name" value="Histone, subunit A"/>
    <property type="match status" value="1"/>
</dbReference>
<dbReference type="InterPro" id="IPR001739">
    <property type="entry name" value="Methyl_CpG_DNA-bd"/>
</dbReference>
<dbReference type="InterPro" id="IPR009072">
    <property type="entry name" value="Histone-fold"/>
</dbReference>
<reference evidence="8" key="1">
    <citation type="journal article" date="2024" name="Gigascience">
        <title>Chromosome-level genome of the poultry shaft louse Menopon gallinae provides insight into the host-switching and adaptive evolution of parasitic lice.</title>
        <authorList>
            <person name="Xu Y."/>
            <person name="Ma L."/>
            <person name="Liu S."/>
            <person name="Liang Y."/>
            <person name="Liu Q."/>
            <person name="He Z."/>
            <person name="Tian L."/>
            <person name="Duan Y."/>
            <person name="Cai W."/>
            <person name="Li H."/>
            <person name="Song F."/>
        </authorList>
    </citation>
    <scope>NUCLEOTIDE SEQUENCE</scope>
    <source>
        <strain evidence="8">Cailab_2023a</strain>
    </source>
</reference>
<dbReference type="Pfam" id="PF01429">
    <property type="entry name" value="MBD"/>
    <property type="match status" value="3"/>
</dbReference>
<keyword evidence="2" id="KW-0805">Transcription regulation</keyword>
<feature type="domain" description="MBD" evidence="7">
    <location>
        <begin position="465"/>
        <end position="536"/>
    </location>
</feature>
<dbReference type="InterPro" id="IPR016177">
    <property type="entry name" value="DNA-bd_dom_sf"/>
</dbReference>
<accession>A0AAW2I9D5</accession>
<feature type="domain" description="MBD" evidence="7">
    <location>
        <begin position="559"/>
        <end position="630"/>
    </location>
</feature>
<evidence type="ECO:0000256" key="1">
    <source>
        <dbReference type="ARBA" id="ARBA00004123"/>
    </source>
</evidence>
<evidence type="ECO:0000256" key="5">
    <source>
        <dbReference type="ARBA" id="ARBA00023242"/>
    </source>
</evidence>
<evidence type="ECO:0000313" key="8">
    <source>
        <dbReference type="EMBL" id="KAL0278982.1"/>
    </source>
</evidence>
<evidence type="ECO:0000256" key="2">
    <source>
        <dbReference type="ARBA" id="ARBA00023015"/>
    </source>
</evidence>
<dbReference type="SMART" id="SM00391">
    <property type="entry name" value="MBD"/>
    <property type="match status" value="3"/>
</dbReference>